<accession>A0A0R2ZRL2</accession>
<dbReference type="InterPro" id="IPR007814">
    <property type="entry name" value="PaaA_PaaC"/>
</dbReference>
<gene>
    <name evidence="2" type="ORF">SAMN04490205_2144</name>
    <name evidence="1" type="ORF">TU79_04885</name>
</gene>
<dbReference type="EMBL" id="JYLK01000002">
    <property type="protein sequence ID" value="KRP62460.1"/>
    <property type="molecule type" value="Genomic_DNA"/>
</dbReference>
<dbReference type="NCBIfam" id="TIGR02158">
    <property type="entry name" value="PA_CoA_Oxy3"/>
    <property type="match status" value="1"/>
</dbReference>
<dbReference type="GO" id="GO:0005829">
    <property type="term" value="C:cytosol"/>
    <property type="evidence" value="ECO:0007669"/>
    <property type="project" value="TreeGrafter"/>
</dbReference>
<proteinExistence type="predicted"/>
<dbReference type="InterPro" id="IPR012347">
    <property type="entry name" value="Ferritin-like"/>
</dbReference>
<dbReference type="PANTHER" id="PTHR30458">
    <property type="entry name" value="PHENYLACETIC ACID DEGRADATION PROTEIN PAA"/>
    <property type="match status" value="1"/>
</dbReference>
<dbReference type="Gene3D" id="1.20.1260.10">
    <property type="match status" value="1"/>
</dbReference>
<dbReference type="Proteomes" id="UP000183126">
    <property type="component" value="Chromosome I"/>
</dbReference>
<reference evidence="1 3" key="1">
    <citation type="submission" date="2015-02" db="EMBL/GenBank/DDBJ databases">
        <title>Two Pseudomonas sp. nov. isolated from raw milk.</title>
        <authorList>
            <person name="Wenning M."/>
            <person name="von Neubeck M."/>
            <person name="Huptas C."/>
            <person name="Scherer S."/>
        </authorList>
    </citation>
    <scope>NUCLEOTIDE SEQUENCE [LARGE SCALE GENOMIC DNA]</scope>
    <source>
        <strain evidence="1 3">DSM 14937</strain>
    </source>
</reference>
<dbReference type="EMBL" id="LT629760">
    <property type="protein sequence ID" value="SDS31606.1"/>
    <property type="molecule type" value="Genomic_DNA"/>
</dbReference>
<dbReference type="OrthoDB" id="9789947at2"/>
<dbReference type="GO" id="GO:0010124">
    <property type="term" value="P:phenylacetate catabolic process"/>
    <property type="evidence" value="ECO:0007669"/>
    <property type="project" value="InterPro"/>
</dbReference>
<dbReference type="SUPFAM" id="SSF47240">
    <property type="entry name" value="Ferritin-like"/>
    <property type="match status" value="1"/>
</dbReference>
<dbReference type="PATRIC" id="fig|200450.4.peg.2936"/>
<dbReference type="PANTHER" id="PTHR30458:SF0">
    <property type="entry name" value="1,2-PHENYLACETYL-COA EPOXIDASE, SUBUNIT C"/>
    <property type="match status" value="1"/>
</dbReference>
<dbReference type="Proteomes" id="UP000052019">
    <property type="component" value="Unassembled WGS sequence"/>
</dbReference>
<evidence type="ECO:0000313" key="4">
    <source>
        <dbReference type="Proteomes" id="UP000183126"/>
    </source>
</evidence>
<dbReference type="PIRSF" id="PIRSF037834">
    <property type="entry name" value="PA_CoA_Oase3"/>
    <property type="match status" value="1"/>
</dbReference>
<keyword evidence="4" id="KW-1185">Reference proteome</keyword>
<organism evidence="1 3">
    <name type="scientific">Pseudomonas trivialis</name>
    <dbReference type="NCBI Taxonomy" id="200450"/>
    <lineage>
        <taxon>Bacteria</taxon>
        <taxon>Pseudomonadati</taxon>
        <taxon>Pseudomonadota</taxon>
        <taxon>Gammaproteobacteria</taxon>
        <taxon>Pseudomonadales</taxon>
        <taxon>Pseudomonadaceae</taxon>
        <taxon>Pseudomonas</taxon>
    </lineage>
</organism>
<dbReference type="AlphaFoldDB" id="A0A0R2ZRL2"/>
<reference evidence="2 4" key="2">
    <citation type="submission" date="2016-10" db="EMBL/GenBank/DDBJ databases">
        <authorList>
            <person name="Varghese N."/>
            <person name="Submissions S."/>
        </authorList>
    </citation>
    <scope>NUCLEOTIDE SEQUENCE [LARGE SCALE GENOMIC DNA]</scope>
    <source>
        <strain evidence="2 4">BS3111</strain>
    </source>
</reference>
<dbReference type="InterPro" id="IPR011882">
    <property type="entry name" value="PaaC"/>
</dbReference>
<dbReference type="InterPro" id="IPR009078">
    <property type="entry name" value="Ferritin-like_SF"/>
</dbReference>
<dbReference type="Pfam" id="PF05138">
    <property type="entry name" value="PaaA_PaaC"/>
    <property type="match status" value="1"/>
</dbReference>
<evidence type="ECO:0000313" key="3">
    <source>
        <dbReference type="Proteomes" id="UP000052019"/>
    </source>
</evidence>
<evidence type="ECO:0000313" key="1">
    <source>
        <dbReference type="EMBL" id="KRP62460.1"/>
    </source>
</evidence>
<name>A0A0R2ZRL2_9PSED</name>
<sequence>MNLSASCDTSLSDYLLRLGDNALILSQQLCGWCGHAPTLEEDVALSNIALDLLGQARLWLEYAGASMVPVRDEDDLAYHRDAHQFTHVLLVEQPNGNFADTQVRQFLFDSWHCLLLTELSRSTEPRISAIAIKARKEATYHLQHSSQWIVRLGDGTERSHRYAQRALEQCVDYVGELFAMDAVDHEMVRLGIGADLAALRPQWQAYVEQVLAAGNLVYPASALSVQGGRHGQHSELLVGLLMEMQHLARSYPGAQW</sequence>
<dbReference type="InterPro" id="IPR052703">
    <property type="entry name" value="Aromatic_CoA_ox/epox"/>
</dbReference>
<protein>
    <submittedName>
        <fullName evidence="1">Phenylacetic acid degradation protein</fullName>
    </submittedName>
    <submittedName>
        <fullName evidence="2">Ring-1,2-phenylacetyl-CoA epoxidase subunit PaaC</fullName>
    </submittedName>
</protein>
<dbReference type="RefSeq" id="WP_057006959.1">
    <property type="nucleotide sequence ID" value="NZ_JYLK01000002.1"/>
</dbReference>
<evidence type="ECO:0000313" key="2">
    <source>
        <dbReference type="EMBL" id="SDS31606.1"/>
    </source>
</evidence>